<name>A0A8H7UZT5_9FUNG</name>
<dbReference type="InterPro" id="IPR035979">
    <property type="entry name" value="RBD_domain_sf"/>
</dbReference>
<dbReference type="OrthoDB" id="2428461at2759"/>
<feature type="compositionally biased region" description="Acidic residues" evidence="1">
    <location>
        <begin position="46"/>
        <end position="55"/>
    </location>
</feature>
<feature type="compositionally biased region" description="Polar residues" evidence="1">
    <location>
        <begin position="282"/>
        <end position="292"/>
    </location>
</feature>
<reference evidence="2" key="1">
    <citation type="submission" date="2020-12" db="EMBL/GenBank/DDBJ databases">
        <title>Metabolic potential, ecology and presence of endohyphal bacteria is reflected in genomic diversity of Mucoromycotina.</title>
        <authorList>
            <person name="Muszewska A."/>
            <person name="Okrasinska A."/>
            <person name="Steczkiewicz K."/>
            <person name="Drgas O."/>
            <person name="Orlowska M."/>
            <person name="Perlinska-Lenart U."/>
            <person name="Aleksandrzak-Piekarczyk T."/>
            <person name="Szatraj K."/>
            <person name="Zielenkiewicz U."/>
            <person name="Pilsyk S."/>
            <person name="Malc E."/>
            <person name="Mieczkowski P."/>
            <person name="Kruszewska J.S."/>
            <person name="Biernat P."/>
            <person name="Pawlowska J."/>
        </authorList>
    </citation>
    <scope>NUCLEOTIDE SEQUENCE</scope>
    <source>
        <strain evidence="2">WA0000017839</strain>
    </source>
</reference>
<accession>A0A8H7UZT5</accession>
<dbReference type="Proteomes" id="UP000603453">
    <property type="component" value="Unassembled WGS sequence"/>
</dbReference>
<comment type="caution">
    <text evidence="2">The sequence shown here is derived from an EMBL/GenBank/DDBJ whole genome shotgun (WGS) entry which is preliminary data.</text>
</comment>
<proteinExistence type="predicted"/>
<sequence length="387" mass="44539">MLEDDELDFEDFGDLEEYEGQGLTTEELEKQLALEFEEPGEKDAVVELDEGEIVEDPTQKAQPEPKKPVETHAVKPKQHYNHNPYQQNYYNHPQYTPDMMPMNNMFPYPQYSNRIYVNPKFNGGNNQHMLQQQQQLAQQRQFMEMEAKRMTLLQHQQQLLLHKSRQEQRAAELDQKRKETAEMMKKRRETKSEPMAGDKRKESNSPEPDHEHKRIPRQSPAGGIAIKGAAAARANQSTASSSSLSPRNVPYTPPHHHHQQQKQQQQQQQQQHRPENGIRSRIGQSDITSRLGGQQDKHSAASITENSHFVPIVTGGKSNTLTVNGFKTEIKEGEIRDMAKDAKDIKIDTDTKTATLVFPTVEAAVTFRRKYNRHQMGESRINIVFKK</sequence>
<feature type="compositionally biased region" description="Low complexity" evidence="1">
    <location>
        <begin position="221"/>
        <end position="245"/>
    </location>
</feature>
<evidence type="ECO:0008006" key="4">
    <source>
        <dbReference type="Google" id="ProtNLM"/>
    </source>
</evidence>
<dbReference type="SUPFAM" id="SSF54928">
    <property type="entry name" value="RNA-binding domain, RBD"/>
    <property type="match status" value="1"/>
</dbReference>
<feature type="compositionally biased region" description="Acidic residues" evidence="1">
    <location>
        <begin position="1"/>
        <end position="19"/>
    </location>
</feature>
<protein>
    <recommendedName>
        <fullName evidence="4">RRM domain-containing protein</fullName>
    </recommendedName>
</protein>
<dbReference type="AlphaFoldDB" id="A0A8H7UZT5"/>
<evidence type="ECO:0000313" key="2">
    <source>
        <dbReference type="EMBL" id="KAG2200212.1"/>
    </source>
</evidence>
<organism evidence="2 3">
    <name type="scientific">Mucor saturninus</name>
    <dbReference type="NCBI Taxonomy" id="64648"/>
    <lineage>
        <taxon>Eukaryota</taxon>
        <taxon>Fungi</taxon>
        <taxon>Fungi incertae sedis</taxon>
        <taxon>Mucoromycota</taxon>
        <taxon>Mucoromycotina</taxon>
        <taxon>Mucoromycetes</taxon>
        <taxon>Mucorales</taxon>
        <taxon>Mucorineae</taxon>
        <taxon>Mucoraceae</taxon>
        <taxon>Mucor</taxon>
    </lineage>
</organism>
<evidence type="ECO:0000256" key="1">
    <source>
        <dbReference type="SAM" id="MobiDB-lite"/>
    </source>
</evidence>
<feature type="region of interest" description="Disordered" evidence="1">
    <location>
        <begin position="1"/>
        <end position="23"/>
    </location>
</feature>
<dbReference type="EMBL" id="JAEPRD010000086">
    <property type="protein sequence ID" value="KAG2200212.1"/>
    <property type="molecule type" value="Genomic_DNA"/>
</dbReference>
<dbReference type="GO" id="GO:0003676">
    <property type="term" value="F:nucleic acid binding"/>
    <property type="evidence" value="ECO:0007669"/>
    <property type="project" value="InterPro"/>
</dbReference>
<dbReference type="Gene3D" id="3.30.70.330">
    <property type="match status" value="1"/>
</dbReference>
<gene>
    <name evidence="2" type="ORF">INT47_009850</name>
</gene>
<keyword evidence="3" id="KW-1185">Reference proteome</keyword>
<feature type="region of interest" description="Disordered" evidence="1">
    <location>
        <begin position="38"/>
        <end position="71"/>
    </location>
</feature>
<dbReference type="InterPro" id="IPR012677">
    <property type="entry name" value="Nucleotide-bd_a/b_plait_sf"/>
</dbReference>
<feature type="compositionally biased region" description="Low complexity" evidence="1">
    <location>
        <begin position="261"/>
        <end position="271"/>
    </location>
</feature>
<feature type="region of interest" description="Disordered" evidence="1">
    <location>
        <begin position="163"/>
        <end position="303"/>
    </location>
</feature>
<feature type="compositionally biased region" description="Basic and acidic residues" evidence="1">
    <location>
        <begin position="164"/>
        <end position="212"/>
    </location>
</feature>
<evidence type="ECO:0000313" key="3">
    <source>
        <dbReference type="Proteomes" id="UP000603453"/>
    </source>
</evidence>